<evidence type="ECO:0000313" key="2">
    <source>
        <dbReference type="Proteomes" id="UP001476950"/>
    </source>
</evidence>
<gene>
    <name evidence="1" type="ORF">NDI38_13595</name>
</gene>
<evidence type="ECO:0008006" key="3">
    <source>
        <dbReference type="Google" id="ProtNLM"/>
    </source>
</evidence>
<evidence type="ECO:0000313" key="1">
    <source>
        <dbReference type="EMBL" id="MEP1059476.1"/>
    </source>
</evidence>
<dbReference type="RefSeq" id="WP_190446445.1">
    <property type="nucleotide sequence ID" value="NZ_JAMPLM010000011.1"/>
</dbReference>
<proteinExistence type="predicted"/>
<organism evidence="1 2">
    <name type="scientific">Stenomitos frigidus AS-A4</name>
    <dbReference type="NCBI Taxonomy" id="2933935"/>
    <lineage>
        <taxon>Bacteria</taxon>
        <taxon>Bacillati</taxon>
        <taxon>Cyanobacteriota</taxon>
        <taxon>Cyanophyceae</taxon>
        <taxon>Leptolyngbyales</taxon>
        <taxon>Leptolyngbyaceae</taxon>
        <taxon>Stenomitos</taxon>
    </lineage>
</organism>
<reference evidence="1 2" key="1">
    <citation type="submission" date="2022-04" db="EMBL/GenBank/DDBJ databases">
        <title>Positive selection, recombination, and allopatry shape intraspecific diversity of widespread and dominant cyanobacteria.</title>
        <authorList>
            <person name="Wei J."/>
            <person name="Shu W."/>
            <person name="Hu C."/>
        </authorList>
    </citation>
    <scope>NUCLEOTIDE SEQUENCE [LARGE SCALE GENOMIC DNA]</scope>
    <source>
        <strain evidence="1 2">AS-A4</strain>
    </source>
</reference>
<keyword evidence="2" id="KW-1185">Reference proteome</keyword>
<accession>A0ABV0KKC6</accession>
<dbReference type="Proteomes" id="UP001476950">
    <property type="component" value="Unassembled WGS sequence"/>
</dbReference>
<dbReference type="EMBL" id="JAMPLM010000011">
    <property type="protein sequence ID" value="MEP1059476.1"/>
    <property type="molecule type" value="Genomic_DNA"/>
</dbReference>
<comment type="caution">
    <text evidence="1">The sequence shown here is derived from an EMBL/GenBank/DDBJ whole genome shotgun (WGS) entry which is preliminary data.</text>
</comment>
<name>A0ABV0KKC6_9CYAN</name>
<sequence length="129" mass="14478">MNKRLTTVGFLACISQVVLISPAIAQYYGAESAFLQTALKLLSTSNQDEQIALRAVRKDFQKTLDRGYVYCEALREGLSEEQISEADVLVAKQLIAKQVWSDNMIMPYIHYLSAVQVSAKLNLCPEFKD</sequence>
<protein>
    <recommendedName>
        <fullName evidence="3">DUF732 domain-containing protein</fullName>
    </recommendedName>
</protein>